<sequence>MEQAGIHPVRGGGETDDLEGGIDALQVLQKAPVHGVALPGNEMGLVHQHQIAALDVVSPFVDRLDAAEEHLGFGVPAVQSGAEDSSRGLGPQADQLGEVLPDQLTDVGQDNDAGVRKALDGPPDEIAHHQRLAPGSGDHHQAVAAVLLEIGVDGIVGLLLVGAHGVRHGCLLRLRRAGRPVAPEVAVRKAVQHPLLAGVGVDLFAGDQVGNEQVVAATLALIGDGDDLIPPGAMPGSIGNRRDMQAGAAVDLRHLPLMAQAVMGAKPALVPGGILADARRGMGGFDDPARLGQQPFRLRRFGPDPFGMEFIGILADRQIQGPGHAGQGHVDLHLGEMLRLGQPDALGLQFVEGFGVVGLELADVPSLRSLRNAQRHPIQAAAEVAAMGLHPPLASAVRIDVQDSDADAAQVGHQTLLFALAGLEQPQHPPGERRPGGPVEVQPQGALALLADERSTQVGAEPILGVRLVGGHDGLYRGRLRWRQLGHHRAPWVSRRRCA</sequence>
<evidence type="ECO:0000313" key="2">
    <source>
        <dbReference type="Proteomes" id="UP000194003"/>
    </source>
</evidence>
<evidence type="ECO:0000313" key="1">
    <source>
        <dbReference type="EMBL" id="OSM07681.1"/>
    </source>
</evidence>
<dbReference type="Proteomes" id="UP000194003">
    <property type="component" value="Unassembled WGS sequence"/>
</dbReference>
<dbReference type="AlphaFoldDB" id="A0A1Y2K9P7"/>
<protein>
    <submittedName>
        <fullName evidence="1">Uncharacterized protein</fullName>
    </submittedName>
</protein>
<proteinExistence type="predicted"/>
<keyword evidence="2" id="KW-1185">Reference proteome</keyword>
<comment type="caution">
    <text evidence="1">The sequence shown here is derived from an EMBL/GenBank/DDBJ whole genome shotgun (WGS) entry which is preliminary data.</text>
</comment>
<reference evidence="1 2" key="1">
    <citation type="journal article" date="2016" name="BMC Genomics">
        <title>Combined genomic and structural analyses of a cultured magnetotactic bacterium reveals its niche adaptation to a dynamic environment.</title>
        <authorList>
            <person name="Araujo A.C."/>
            <person name="Morillo V."/>
            <person name="Cypriano J."/>
            <person name="Teixeira L.C."/>
            <person name="Leao P."/>
            <person name="Lyra S."/>
            <person name="Almeida L.G."/>
            <person name="Bazylinski D.A."/>
            <person name="Vasconcellos A.T."/>
            <person name="Abreu F."/>
            <person name="Lins U."/>
        </authorList>
    </citation>
    <scope>NUCLEOTIDE SEQUENCE [LARGE SCALE GENOMIC DNA]</scope>
    <source>
        <strain evidence="1 2">IT-1</strain>
    </source>
</reference>
<accession>A0A1Y2K9P7</accession>
<dbReference type="EMBL" id="LVJN01000012">
    <property type="protein sequence ID" value="OSM07681.1"/>
    <property type="molecule type" value="Genomic_DNA"/>
</dbReference>
<name>A0A1Y2K9P7_9PROT</name>
<organism evidence="1 2">
    <name type="scientific">Magnetofaba australis IT-1</name>
    <dbReference type="NCBI Taxonomy" id="1434232"/>
    <lineage>
        <taxon>Bacteria</taxon>
        <taxon>Pseudomonadati</taxon>
        <taxon>Pseudomonadota</taxon>
        <taxon>Magnetococcia</taxon>
        <taxon>Magnetococcales</taxon>
        <taxon>Magnetococcaceae</taxon>
        <taxon>Magnetofaba</taxon>
    </lineage>
</organism>
<dbReference type="STRING" id="1434232.MAIT1_04551"/>
<gene>
    <name evidence="1" type="ORF">MAIT1_04551</name>
</gene>